<dbReference type="InterPro" id="IPR036241">
    <property type="entry name" value="NSFL1C_SEP_dom_sf"/>
</dbReference>
<dbReference type="EMBL" id="JAPMOS010000003">
    <property type="protein sequence ID" value="KAJ4462419.1"/>
    <property type="molecule type" value="Genomic_DNA"/>
</dbReference>
<dbReference type="InterPro" id="IPR009060">
    <property type="entry name" value="UBA-like_sf"/>
</dbReference>
<evidence type="ECO:0000259" key="3">
    <source>
        <dbReference type="PROSITE" id="PS51399"/>
    </source>
</evidence>
<feature type="domain" description="UBX" evidence="2">
    <location>
        <begin position="344"/>
        <end position="422"/>
    </location>
</feature>
<dbReference type="CDD" id="cd14348">
    <property type="entry name" value="UBA_p47"/>
    <property type="match status" value="1"/>
</dbReference>
<dbReference type="Pfam" id="PF00789">
    <property type="entry name" value="UBX"/>
    <property type="match status" value="1"/>
</dbReference>
<feature type="domain" description="SEP" evidence="3">
    <location>
        <begin position="213"/>
        <end position="278"/>
    </location>
</feature>
<dbReference type="SUPFAM" id="SSF54236">
    <property type="entry name" value="Ubiquitin-like"/>
    <property type="match status" value="1"/>
</dbReference>
<feature type="compositionally biased region" description="Basic and acidic residues" evidence="1">
    <location>
        <begin position="118"/>
        <end position="143"/>
    </location>
</feature>
<feature type="region of interest" description="Disordered" evidence="1">
    <location>
        <begin position="48"/>
        <end position="84"/>
    </location>
</feature>
<dbReference type="Pfam" id="PF14555">
    <property type="entry name" value="UBA_4"/>
    <property type="match status" value="1"/>
</dbReference>
<organism evidence="4 5">
    <name type="scientific">Paratrimastix pyriformis</name>
    <dbReference type="NCBI Taxonomy" id="342808"/>
    <lineage>
        <taxon>Eukaryota</taxon>
        <taxon>Metamonada</taxon>
        <taxon>Preaxostyla</taxon>
        <taxon>Paratrimastigidae</taxon>
        <taxon>Paratrimastix</taxon>
    </lineage>
</organism>
<dbReference type="PROSITE" id="PS50033">
    <property type="entry name" value="UBX"/>
    <property type="match status" value="1"/>
</dbReference>
<dbReference type="Gene3D" id="1.10.8.10">
    <property type="entry name" value="DNA helicase RuvA subunit, C-terminal domain"/>
    <property type="match status" value="1"/>
</dbReference>
<dbReference type="Gene3D" id="3.10.20.90">
    <property type="entry name" value="Phosphatidylinositol 3-kinase Catalytic Subunit, Chain A, domain 1"/>
    <property type="match status" value="1"/>
</dbReference>
<dbReference type="CDD" id="cd01767">
    <property type="entry name" value="UBX"/>
    <property type="match status" value="1"/>
</dbReference>
<feature type="region of interest" description="Disordered" evidence="1">
    <location>
        <begin position="109"/>
        <end position="143"/>
    </location>
</feature>
<dbReference type="Gene3D" id="3.30.420.210">
    <property type="entry name" value="SEP domain"/>
    <property type="match status" value="1"/>
</dbReference>
<feature type="compositionally biased region" description="Pro residues" evidence="1">
    <location>
        <begin position="321"/>
        <end position="333"/>
    </location>
</feature>
<evidence type="ECO:0000256" key="1">
    <source>
        <dbReference type="SAM" id="MobiDB-lite"/>
    </source>
</evidence>
<dbReference type="PANTHER" id="PTHR23333:SF20">
    <property type="entry name" value="NSFL1 COFACTOR P47"/>
    <property type="match status" value="1"/>
</dbReference>
<dbReference type="InterPro" id="IPR012989">
    <property type="entry name" value="SEP_domain"/>
</dbReference>
<comment type="caution">
    <text evidence="4">The sequence shown here is derived from an EMBL/GenBank/DDBJ whole genome shotgun (WGS) entry which is preliminary data.</text>
</comment>
<dbReference type="PANTHER" id="PTHR23333">
    <property type="entry name" value="UBX DOMAIN CONTAINING PROTEIN"/>
    <property type="match status" value="1"/>
</dbReference>
<accession>A0ABQ8UTG2</accession>
<dbReference type="InterPro" id="IPR001012">
    <property type="entry name" value="UBX_dom"/>
</dbReference>
<dbReference type="SMART" id="SM00553">
    <property type="entry name" value="SEP"/>
    <property type="match status" value="1"/>
</dbReference>
<dbReference type="Pfam" id="PF08059">
    <property type="entry name" value="SEP"/>
    <property type="match status" value="1"/>
</dbReference>
<keyword evidence="5" id="KW-1185">Reference proteome</keyword>
<gene>
    <name evidence="4" type="ORF">PAPYR_1054</name>
</gene>
<dbReference type="PROSITE" id="PS51399">
    <property type="entry name" value="SEP"/>
    <property type="match status" value="1"/>
</dbReference>
<evidence type="ECO:0000313" key="5">
    <source>
        <dbReference type="Proteomes" id="UP001141327"/>
    </source>
</evidence>
<name>A0ABQ8UTG2_9EUKA</name>
<feature type="compositionally biased region" description="Pro residues" evidence="1">
    <location>
        <begin position="50"/>
        <end position="66"/>
    </location>
</feature>
<proteinExistence type="predicted"/>
<feature type="region of interest" description="Disordered" evidence="1">
    <location>
        <begin position="156"/>
        <end position="214"/>
    </location>
</feature>
<feature type="compositionally biased region" description="Low complexity" evidence="1">
    <location>
        <begin position="198"/>
        <end position="214"/>
    </location>
</feature>
<reference evidence="4" key="1">
    <citation type="journal article" date="2022" name="bioRxiv">
        <title>Genomics of Preaxostyla Flagellates Illuminates Evolutionary Transitions and the Path Towards Mitochondrial Loss.</title>
        <authorList>
            <person name="Novak L.V.F."/>
            <person name="Treitli S.C."/>
            <person name="Pyrih J."/>
            <person name="Halakuc P."/>
            <person name="Pipaliya S.V."/>
            <person name="Vacek V."/>
            <person name="Brzon O."/>
            <person name="Soukal P."/>
            <person name="Eme L."/>
            <person name="Dacks J.B."/>
            <person name="Karnkowska A."/>
            <person name="Elias M."/>
            <person name="Hampl V."/>
        </authorList>
    </citation>
    <scope>NUCLEOTIDE SEQUENCE</scope>
    <source>
        <strain evidence="4">RCP-MX</strain>
    </source>
</reference>
<dbReference type="SUPFAM" id="SSF102848">
    <property type="entry name" value="NSFL1 (p97 ATPase) cofactor p47, SEP domain"/>
    <property type="match status" value="1"/>
</dbReference>
<feature type="compositionally biased region" description="Low complexity" evidence="1">
    <location>
        <begin position="299"/>
        <end position="315"/>
    </location>
</feature>
<dbReference type="Proteomes" id="UP001141327">
    <property type="component" value="Unassembled WGS sequence"/>
</dbReference>
<evidence type="ECO:0000313" key="4">
    <source>
        <dbReference type="EMBL" id="KAJ4462419.1"/>
    </source>
</evidence>
<dbReference type="SUPFAM" id="SSF46934">
    <property type="entry name" value="UBA-like"/>
    <property type="match status" value="1"/>
</dbReference>
<evidence type="ECO:0000259" key="2">
    <source>
        <dbReference type="PROSITE" id="PS50033"/>
    </source>
</evidence>
<sequence>MADPASKITEFCSVTGATQDVAQFYLESHGWDLEQAISAKFDEVNEAPAPVAPAAPAPAHRFPPPSRADMLDARAPPPAPRPEMPEAFRAAMQASSRGPRVRTMAEILNEQEREDNEEAKKRPEYLTHGGDHSAQKIIDPRDRPMDDLAAQIIGGARQEQRPDHDPEEGAEGPAPQADPWAGHGVTLGGEGKSSQEVGAPAASRGGTAPAPAAGPMRLTFWKEGFTVDDGPLYPESDPHAQEMMRQIRAGHVPEELMQNRPPGTVNVEVSDHRFESYKPKPGAPVDPFSTGGYTCASAPAPARTAPPAAAPARRGFFGGPAAPPPPPPAPAPAAGPAEPIKVPAPAGGVTIQVRLHEGPQASIGMPATATVADLVKKIKQIHPRVASFELFTPFPRKVYTGPDMLSQTLAAAGLNNTVLIQRPK</sequence>
<feature type="region of interest" description="Disordered" evidence="1">
    <location>
        <begin position="299"/>
        <end position="341"/>
    </location>
</feature>
<protein>
    <submittedName>
        <fullName evidence="4">NSFL1 cofactor p47</fullName>
    </submittedName>
</protein>
<dbReference type="InterPro" id="IPR029071">
    <property type="entry name" value="Ubiquitin-like_domsf"/>
</dbReference>